<dbReference type="GeneID" id="35765509"/>
<dbReference type="Proteomes" id="UP000269148">
    <property type="component" value="Unassembled WGS sequence"/>
</dbReference>
<sequence length="209" mass="24312">MVIILLKEKLNYRKILLILAFFLFLHLSAKLILDDDFSLTVLTYYELENRHFYVIIKYLLPFIIFLYTFVFTIDLKEDYTVLILIRNPNKYSHIKAISLFIFGISIVYWGVYFLLFTFLTGTSLDLIGKEMLRSAIITCQISSFYFCLTRLMKSSQIAGLLACLILVVLSFQSQILVDILTLSPLAILIVIMNLVTIMIYIRKIGVIYL</sequence>
<dbReference type="STRING" id="1346.BMF34_02445"/>
<feature type="transmembrane region" description="Helical" evidence="1">
    <location>
        <begin position="157"/>
        <end position="176"/>
    </location>
</feature>
<name>A0A1J0MXQ0_STRIN</name>
<proteinExistence type="predicted"/>
<dbReference type="EMBL" id="QLQD01000027">
    <property type="protein sequence ID" value="RLU58247.1"/>
    <property type="molecule type" value="Genomic_DNA"/>
</dbReference>
<reference evidence="2 4" key="1">
    <citation type="journal article" date="2014" name="Genome Announc.">
        <title>Complete Genome Sequence of a Virulent Strain, Streptococcus iniae ISET0901, Isolated from Diseased Tilapia.</title>
        <authorList>
            <person name="Pridgeon J.W."/>
            <person name="Zhang D."/>
            <person name="Zhang L."/>
        </authorList>
    </citation>
    <scope>NUCLEOTIDE SEQUENCE [LARGE SCALE GENOMIC DNA]</scope>
    <source>
        <strain evidence="2 4">ISET0901</strain>
    </source>
</reference>
<organism evidence="3 5">
    <name type="scientific">Streptococcus iniae</name>
    <name type="common">Streptococcus shiloi</name>
    <dbReference type="NCBI Taxonomy" id="1346"/>
    <lineage>
        <taxon>Bacteria</taxon>
        <taxon>Bacillati</taxon>
        <taxon>Bacillota</taxon>
        <taxon>Bacilli</taxon>
        <taxon>Lactobacillales</taxon>
        <taxon>Streptococcaceae</taxon>
        <taxon>Streptococcus</taxon>
    </lineage>
</organism>
<keyword evidence="4" id="KW-1185">Reference proteome</keyword>
<keyword evidence="1" id="KW-0472">Membrane</keyword>
<dbReference type="RefSeq" id="WP_003100907.1">
    <property type="nucleotide sequence ID" value="NZ_CP010783.1"/>
</dbReference>
<evidence type="ECO:0000313" key="2">
    <source>
        <dbReference type="EMBL" id="AHY15317.1"/>
    </source>
</evidence>
<keyword evidence="1" id="KW-1133">Transmembrane helix</keyword>
<dbReference type="KEGG" id="siz:SI82_02555"/>
<reference evidence="3 5" key="2">
    <citation type="submission" date="2018-06" db="EMBL/GenBank/DDBJ databases">
        <title>Mutators as drivers of adaptation in pathogenic bacteria and a risk factor for host jumps and vaccine escape.</title>
        <authorList>
            <person name="Barnes A.C."/>
            <person name="Silayeva O."/>
        </authorList>
    </citation>
    <scope>NUCLEOTIDE SEQUENCE [LARGE SCALE GENOMIC DNA]</scope>
    <source>
        <strain evidence="3 5">QMA0445</strain>
    </source>
</reference>
<protein>
    <submittedName>
        <fullName evidence="3">Lantibiotic ABC transporter permease</fullName>
    </submittedName>
</protein>
<accession>A0A1J0MXQ0</accession>
<dbReference type="EMBL" id="CP007586">
    <property type="protein sequence ID" value="AHY15317.1"/>
    <property type="molecule type" value="Genomic_DNA"/>
</dbReference>
<feature type="transmembrane region" description="Helical" evidence="1">
    <location>
        <begin position="53"/>
        <end position="75"/>
    </location>
</feature>
<gene>
    <name evidence="3" type="ORF">DIY07_02480</name>
    <name evidence="2" type="ORF">DQ08_02320</name>
</gene>
<keyword evidence="1" id="KW-0812">Transmembrane</keyword>
<evidence type="ECO:0000313" key="5">
    <source>
        <dbReference type="Proteomes" id="UP000269148"/>
    </source>
</evidence>
<evidence type="ECO:0000313" key="3">
    <source>
        <dbReference type="EMBL" id="RLU58247.1"/>
    </source>
</evidence>
<dbReference type="KEGG" id="siq:DQ08_02320"/>
<feature type="transmembrane region" description="Helical" evidence="1">
    <location>
        <begin position="182"/>
        <end position="201"/>
    </location>
</feature>
<dbReference type="AlphaFoldDB" id="A0A1J0MXQ0"/>
<feature type="transmembrane region" description="Helical" evidence="1">
    <location>
        <begin position="96"/>
        <end position="119"/>
    </location>
</feature>
<evidence type="ECO:0000256" key="1">
    <source>
        <dbReference type="SAM" id="Phobius"/>
    </source>
</evidence>
<feature type="transmembrane region" description="Helical" evidence="1">
    <location>
        <begin position="131"/>
        <end position="148"/>
    </location>
</feature>
<dbReference type="KEGG" id="sio:DW64_02310"/>
<dbReference type="Proteomes" id="UP000025245">
    <property type="component" value="Chromosome"/>
</dbReference>
<evidence type="ECO:0000313" key="4">
    <source>
        <dbReference type="Proteomes" id="UP000025245"/>
    </source>
</evidence>